<keyword evidence="4" id="KW-1003">Cell membrane</keyword>
<keyword evidence="6 14" id="KW-0597">Phosphoprotein</keyword>
<dbReference type="Pfam" id="PF13188">
    <property type="entry name" value="PAS_8"/>
    <property type="match status" value="1"/>
</dbReference>
<dbReference type="SUPFAM" id="SSF55785">
    <property type="entry name" value="PYP-like sensor domain (PAS domain)"/>
    <property type="match status" value="2"/>
</dbReference>
<dbReference type="KEGG" id="pbor:BSF38_01005"/>
<evidence type="ECO:0000256" key="1">
    <source>
        <dbReference type="ARBA" id="ARBA00000085"/>
    </source>
</evidence>
<dbReference type="InterPro" id="IPR035965">
    <property type="entry name" value="PAS-like_dom_sf"/>
</dbReference>
<keyword evidence="9 21" id="KW-0418">Kinase</keyword>
<dbReference type="CDD" id="cd16922">
    <property type="entry name" value="HATPase_EvgS-ArcB-TorS-like"/>
    <property type="match status" value="1"/>
</dbReference>
<keyword evidence="12" id="KW-0472">Membrane</keyword>
<dbReference type="SUPFAM" id="SSF55874">
    <property type="entry name" value="ATPase domain of HSP90 chaperone/DNA topoisomerase II/histidine kinase"/>
    <property type="match status" value="1"/>
</dbReference>
<dbReference type="InterPro" id="IPR005467">
    <property type="entry name" value="His_kinase_dom"/>
</dbReference>
<dbReference type="Pfam" id="PF13426">
    <property type="entry name" value="PAS_9"/>
    <property type="match status" value="1"/>
</dbReference>
<sequence length="1104" mass="119623">MIELCRDAIRDPERLAVLRSTRLLDTEAEPAFDRLTRLAARVLHAPAALLAVVDADRQFLKSAFGLSAFDRGSPRPDFSRSFTEYIVRSGRPLVVRDATNHGALGYAPAWSEVQPIACLGVPLTAARCQVVGAFCVIDLQARAWTDTDLQTLQELADAATWEMRSRAEKAELIRTQRRSALQHATASILAEASTLDAAIAPILRTVGEFLDCEAAECWIIDGSGFRRSSRDWFSRESGRLYLKSSREANQAPRWIVTDSAGTVDLSGSEASAFGLSTAFVAPVESDGWRFGTLAFLGSESAVFDESLRPVLSDLGREIGRFAARRERDDEVHEFAALLDQSSEMIVFATSGGRIRHLNSAGRELAGYRGSIVPEDLRIGDLLPQYDVLAAASEPFSDRRWSGQTVLKRPRTGREIDVDASLFLVRDPVSARPLGMAAIVRDARARTRDEALLLGGKARLRGVLEASLDALVTLDHQGDVIEFNPAAERIFGVDADATLGRRFADLIAADDQRAAFEASLHAYIETRSSPSLGERREIEARRGDGTRFPAELTVAAVHLDGPPVFTASLRDISRQKQTEGELRRARDEALASSQAKAAFLANMSHEVRTPMSAVLGYADMLLDPALPAADRQAAIQAIRRNGSHLLQIINDILDLSKIEAGRMRLDPVACSPWQVALEVVSGLRVRGDERGIVLDVEASGPLPESATMDPTRVRQILVNLVGNAIKFSEPGGRVSLRLTARHGASSREGVLRLEVEDRGVGIPADQLEGIFTPFQQADSSSTRKFGGTGLGLSISRRLAEAMGGGIDVKSTLGEGSRFAVELPLRGVDPSRRWLAPSELSRRVASENEAVAEPIGGPLAGRVLLVEDSPDNQRVLLYHLNRMGVEVETAGDGRTGVDRALGGGFDLVLMDMQLPVLDGYGAAGELRRAGFEKPIIALTAHAMSEDRGRCLRSGCTEYLTKPVDVRRLYETLAQQLPIRASDSPPVVSRYADDSGLAALVRKFVASLPGKVARFRETVAANDLAEIESQAHQLRGVGTMYGFPAVTETCALVEAAVREGRDLDLIAELVEEFADLCERIGRGVDEPSPEGSLEIPLLSGPVPSVRS</sequence>
<dbReference type="PROSITE" id="PS50113">
    <property type="entry name" value="PAC"/>
    <property type="match status" value="1"/>
</dbReference>
<evidence type="ECO:0000256" key="11">
    <source>
        <dbReference type="ARBA" id="ARBA00022989"/>
    </source>
</evidence>
<dbReference type="InterPro" id="IPR036097">
    <property type="entry name" value="HisK_dim/P_sf"/>
</dbReference>
<dbReference type="InterPro" id="IPR029016">
    <property type="entry name" value="GAF-like_dom_sf"/>
</dbReference>
<evidence type="ECO:0000259" key="20">
    <source>
        <dbReference type="PROSITE" id="PS50894"/>
    </source>
</evidence>
<feature type="domain" description="Histidine kinase" evidence="16">
    <location>
        <begin position="601"/>
        <end position="825"/>
    </location>
</feature>
<dbReference type="SMART" id="SM00086">
    <property type="entry name" value="PAC"/>
    <property type="match status" value="2"/>
</dbReference>
<comment type="subcellular location">
    <subcellularLocation>
        <location evidence="2">Cell inner membrane</location>
        <topology evidence="2">Multi-pass membrane protein</topology>
    </subcellularLocation>
</comment>
<dbReference type="CDD" id="cd00130">
    <property type="entry name" value="PAS"/>
    <property type="match status" value="1"/>
</dbReference>
<dbReference type="PROSITE" id="PS50110">
    <property type="entry name" value="RESPONSE_REGULATORY"/>
    <property type="match status" value="1"/>
</dbReference>
<dbReference type="Gene3D" id="3.30.450.20">
    <property type="entry name" value="PAS domain"/>
    <property type="match status" value="2"/>
</dbReference>
<dbReference type="InterPro" id="IPR001789">
    <property type="entry name" value="Sig_transdc_resp-reg_receiver"/>
</dbReference>
<evidence type="ECO:0000256" key="6">
    <source>
        <dbReference type="ARBA" id="ARBA00022553"/>
    </source>
</evidence>
<dbReference type="GO" id="GO:0005886">
    <property type="term" value="C:plasma membrane"/>
    <property type="evidence" value="ECO:0007669"/>
    <property type="project" value="UniProtKB-SubCell"/>
</dbReference>
<dbReference type="Pfam" id="PF01627">
    <property type="entry name" value="Hpt"/>
    <property type="match status" value="1"/>
</dbReference>
<dbReference type="Gene3D" id="1.20.120.160">
    <property type="entry name" value="HPT domain"/>
    <property type="match status" value="1"/>
</dbReference>
<dbReference type="InterPro" id="IPR011006">
    <property type="entry name" value="CheY-like_superfamily"/>
</dbReference>
<evidence type="ECO:0000256" key="12">
    <source>
        <dbReference type="ARBA" id="ARBA00023136"/>
    </source>
</evidence>
<evidence type="ECO:0000259" key="19">
    <source>
        <dbReference type="PROSITE" id="PS50113"/>
    </source>
</evidence>
<dbReference type="GO" id="GO:0000155">
    <property type="term" value="F:phosphorelay sensor kinase activity"/>
    <property type="evidence" value="ECO:0007669"/>
    <property type="project" value="InterPro"/>
</dbReference>
<dbReference type="SUPFAM" id="SSF52172">
    <property type="entry name" value="CheY-like"/>
    <property type="match status" value="1"/>
</dbReference>
<evidence type="ECO:0000256" key="2">
    <source>
        <dbReference type="ARBA" id="ARBA00004429"/>
    </source>
</evidence>
<dbReference type="RefSeq" id="WP_145951971.1">
    <property type="nucleotide sequence ID" value="NZ_CP019082.1"/>
</dbReference>
<dbReference type="Pfam" id="PF01590">
    <property type="entry name" value="GAF"/>
    <property type="match status" value="1"/>
</dbReference>
<evidence type="ECO:0000256" key="7">
    <source>
        <dbReference type="ARBA" id="ARBA00022679"/>
    </source>
</evidence>
<feature type="domain" description="PAS" evidence="18">
    <location>
        <begin position="455"/>
        <end position="526"/>
    </location>
</feature>
<name>A0A1U7CKZ9_9BACT</name>
<dbReference type="SUPFAM" id="SSF55781">
    <property type="entry name" value="GAF domain-like"/>
    <property type="match status" value="1"/>
</dbReference>
<evidence type="ECO:0000259" key="18">
    <source>
        <dbReference type="PROSITE" id="PS50112"/>
    </source>
</evidence>
<dbReference type="InterPro" id="IPR000700">
    <property type="entry name" value="PAS-assoc_C"/>
</dbReference>
<dbReference type="Pfam" id="PF00512">
    <property type="entry name" value="HisKA"/>
    <property type="match status" value="1"/>
</dbReference>
<keyword evidence="5" id="KW-0997">Cell inner membrane</keyword>
<dbReference type="CDD" id="cd17546">
    <property type="entry name" value="REC_hyHK_CKI1_RcsC-like"/>
    <property type="match status" value="1"/>
</dbReference>
<comment type="catalytic activity">
    <reaction evidence="1">
        <text>ATP + protein L-histidine = ADP + protein N-phospho-L-histidine.</text>
        <dbReference type="EC" id="2.7.13.3"/>
    </reaction>
</comment>
<dbReference type="STRING" id="1387353.BSF38_01005"/>
<feature type="domain" description="HPt" evidence="20">
    <location>
        <begin position="990"/>
        <end position="1084"/>
    </location>
</feature>
<dbReference type="NCBIfam" id="TIGR00229">
    <property type="entry name" value="sensory_box"/>
    <property type="match status" value="1"/>
</dbReference>
<dbReference type="InterPro" id="IPR000014">
    <property type="entry name" value="PAS"/>
</dbReference>
<evidence type="ECO:0000256" key="8">
    <source>
        <dbReference type="ARBA" id="ARBA00022692"/>
    </source>
</evidence>
<protein>
    <recommendedName>
        <fullName evidence="3">histidine kinase</fullName>
        <ecNumber evidence="3">2.7.13.3</ecNumber>
    </recommendedName>
</protein>
<keyword evidence="7 21" id="KW-0808">Transferase</keyword>
<dbReference type="Proteomes" id="UP000186309">
    <property type="component" value="Chromosome"/>
</dbReference>
<dbReference type="PROSITE" id="PS50109">
    <property type="entry name" value="HIS_KIN"/>
    <property type="match status" value="1"/>
</dbReference>
<keyword evidence="10" id="KW-0067">ATP-binding</keyword>
<gene>
    <name evidence="21" type="primary">luxQ_2</name>
    <name evidence="21" type="ORF">BSF38_01005</name>
</gene>
<proteinExistence type="predicted"/>
<dbReference type="PROSITE" id="PS50894">
    <property type="entry name" value="HPT"/>
    <property type="match status" value="1"/>
</dbReference>
<feature type="modified residue" description="Phosphohistidine" evidence="13">
    <location>
        <position position="1029"/>
    </location>
</feature>
<feature type="region of interest" description="Disordered" evidence="15">
    <location>
        <begin position="1082"/>
        <end position="1104"/>
    </location>
</feature>
<feature type="domain" description="Response regulatory" evidence="17">
    <location>
        <begin position="860"/>
        <end position="974"/>
    </location>
</feature>
<dbReference type="SMART" id="SM00387">
    <property type="entry name" value="HATPase_c"/>
    <property type="match status" value="1"/>
</dbReference>
<dbReference type="OrthoDB" id="9815750at2"/>
<dbReference type="AlphaFoldDB" id="A0A1U7CKZ9"/>
<dbReference type="InterPro" id="IPR008207">
    <property type="entry name" value="Sig_transdc_His_kin_Hpt_dom"/>
</dbReference>
<dbReference type="Pfam" id="PF00072">
    <property type="entry name" value="Response_reg"/>
    <property type="match status" value="1"/>
</dbReference>
<reference evidence="22" key="1">
    <citation type="submission" date="2016-12" db="EMBL/GenBank/DDBJ databases">
        <title>Comparative genomics of four Isosphaeraceae planctomycetes: a common pool of plasmids and glycoside hydrolase genes.</title>
        <authorList>
            <person name="Ivanova A."/>
        </authorList>
    </citation>
    <scope>NUCLEOTIDE SEQUENCE [LARGE SCALE GENOMIC DNA]</scope>
    <source>
        <strain evidence="22">PX4</strain>
    </source>
</reference>
<dbReference type="Gene3D" id="3.40.50.2300">
    <property type="match status" value="1"/>
</dbReference>
<dbReference type="SMART" id="SM00065">
    <property type="entry name" value="GAF"/>
    <property type="match status" value="1"/>
</dbReference>
<feature type="modified residue" description="4-aspartylphosphate" evidence="14">
    <location>
        <position position="909"/>
    </location>
</feature>
<dbReference type="PANTHER" id="PTHR43047">
    <property type="entry name" value="TWO-COMPONENT HISTIDINE PROTEIN KINASE"/>
    <property type="match status" value="1"/>
</dbReference>
<evidence type="ECO:0000256" key="4">
    <source>
        <dbReference type="ARBA" id="ARBA00022475"/>
    </source>
</evidence>
<evidence type="ECO:0000256" key="10">
    <source>
        <dbReference type="ARBA" id="ARBA00022840"/>
    </source>
</evidence>
<dbReference type="InterPro" id="IPR003018">
    <property type="entry name" value="GAF"/>
</dbReference>
<evidence type="ECO:0000256" key="9">
    <source>
        <dbReference type="ARBA" id="ARBA00022777"/>
    </source>
</evidence>
<feature type="domain" description="PAC" evidence="19">
    <location>
        <begin position="533"/>
        <end position="583"/>
    </location>
</feature>
<dbReference type="InterPro" id="IPR003594">
    <property type="entry name" value="HATPase_dom"/>
</dbReference>
<evidence type="ECO:0000256" key="14">
    <source>
        <dbReference type="PROSITE-ProRule" id="PRU00169"/>
    </source>
</evidence>
<dbReference type="InterPro" id="IPR036641">
    <property type="entry name" value="HPT_dom_sf"/>
</dbReference>
<dbReference type="PROSITE" id="PS50112">
    <property type="entry name" value="PAS"/>
    <property type="match status" value="1"/>
</dbReference>
<keyword evidence="22" id="KW-1185">Reference proteome</keyword>
<dbReference type="SMART" id="SM00448">
    <property type="entry name" value="REC"/>
    <property type="match status" value="1"/>
</dbReference>
<evidence type="ECO:0000256" key="13">
    <source>
        <dbReference type="PROSITE-ProRule" id="PRU00110"/>
    </source>
</evidence>
<organism evidence="21 22">
    <name type="scientific">Paludisphaera borealis</name>
    <dbReference type="NCBI Taxonomy" id="1387353"/>
    <lineage>
        <taxon>Bacteria</taxon>
        <taxon>Pseudomonadati</taxon>
        <taxon>Planctomycetota</taxon>
        <taxon>Planctomycetia</taxon>
        <taxon>Isosphaerales</taxon>
        <taxon>Isosphaeraceae</taxon>
        <taxon>Paludisphaera</taxon>
    </lineage>
</organism>
<accession>A0A1U7CKZ9</accession>
<dbReference type="Gene3D" id="3.30.450.40">
    <property type="match status" value="1"/>
</dbReference>
<evidence type="ECO:0000313" key="22">
    <source>
        <dbReference type="Proteomes" id="UP000186309"/>
    </source>
</evidence>
<dbReference type="Gene3D" id="3.30.565.10">
    <property type="entry name" value="Histidine kinase-like ATPase, C-terminal domain"/>
    <property type="match status" value="1"/>
</dbReference>
<dbReference type="InterPro" id="IPR001610">
    <property type="entry name" value="PAC"/>
</dbReference>
<evidence type="ECO:0000259" key="17">
    <source>
        <dbReference type="PROSITE" id="PS50110"/>
    </source>
</evidence>
<evidence type="ECO:0000256" key="15">
    <source>
        <dbReference type="SAM" id="MobiDB-lite"/>
    </source>
</evidence>
<keyword evidence="11" id="KW-1133">Transmembrane helix</keyword>
<evidence type="ECO:0000313" key="21">
    <source>
        <dbReference type="EMBL" id="APW59578.1"/>
    </source>
</evidence>
<evidence type="ECO:0000256" key="3">
    <source>
        <dbReference type="ARBA" id="ARBA00012438"/>
    </source>
</evidence>
<dbReference type="InterPro" id="IPR003661">
    <property type="entry name" value="HisK_dim/P_dom"/>
</dbReference>
<dbReference type="PRINTS" id="PR00344">
    <property type="entry name" value="BCTRLSENSOR"/>
</dbReference>
<dbReference type="SUPFAM" id="SSF47226">
    <property type="entry name" value="Histidine-containing phosphotransfer domain, HPT domain"/>
    <property type="match status" value="1"/>
</dbReference>
<keyword evidence="8" id="KW-0812">Transmembrane</keyword>
<dbReference type="Pfam" id="PF02518">
    <property type="entry name" value="HATPase_c"/>
    <property type="match status" value="1"/>
</dbReference>
<dbReference type="InterPro" id="IPR004358">
    <property type="entry name" value="Sig_transdc_His_kin-like_C"/>
</dbReference>
<dbReference type="SUPFAM" id="SSF47384">
    <property type="entry name" value="Homodimeric domain of signal transducing histidine kinase"/>
    <property type="match status" value="1"/>
</dbReference>
<dbReference type="FunFam" id="3.30.565.10:FF:000010">
    <property type="entry name" value="Sensor histidine kinase RcsC"/>
    <property type="match status" value="1"/>
</dbReference>
<dbReference type="InterPro" id="IPR036890">
    <property type="entry name" value="HATPase_C_sf"/>
</dbReference>
<evidence type="ECO:0000259" key="16">
    <source>
        <dbReference type="PROSITE" id="PS50109"/>
    </source>
</evidence>
<dbReference type="SMART" id="SM00388">
    <property type="entry name" value="HisKA"/>
    <property type="match status" value="1"/>
</dbReference>
<dbReference type="EMBL" id="CP019082">
    <property type="protein sequence ID" value="APW59578.1"/>
    <property type="molecule type" value="Genomic_DNA"/>
</dbReference>
<dbReference type="SMART" id="SM00091">
    <property type="entry name" value="PAS"/>
    <property type="match status" value="2"/>
</dbReference>
<dbReference type="Gene3D" id="1.10.287.130">
    <property type="match status" value="1"/>
</dbReference>
<evidence type="ECO:0000256" key="5">
    <source>
        <dbReference type="ARBA" id="ARBA00022519"/>
    </source>
</evidence>
<dbReference type="EC" id="2.7.13.3" evidence="3"/>
<keyword evidence="10" id="KW-0547">Nucleotide-binding</keyword>
<dbReference type="CDD" id="cd00082">
    <property type="entry name" value="HisKA"/>
    <property type="match status" value="1"/>
</dbReference>